<protein>
    <recommendedName>
        <fullName evidence="4">EF-hand domain-containing protein</fullName>
    </recommendedName>
</protein>
<dbReference type="PROSITE" id="PS00018">
    <property type="entry name" value="EF_HAND_1"/>
    <property type="match status" value="1"/>
</dbReference>
<reference evidence="2" key="1">
    <citation type="submission" date="2023-08" db="EMBL/GenBank/DDBJ databases">
        <title>Reference Genome Resource for the Citrus Pathogen Phytophthora citrophthora.</title>
        <authorList>
            <person name="Moller H."/>
            <person name="Coetzee B."/>
            <person name="Rose L.J."/>
            <person name="Van Niekerk J.M."/>
        </authorList>
    </citation>
    <scope>NUCLEOTIDE SEQUENCE</scope>
    <source>
        <strain evidence="2">STE-U-9442</strain>
    </source>
</reference>
<feature type="region of interest" description="Disordered" evidence="1">
    <location>
        <begin position="1106"/>
        <end position="1173"/>
    </location>
</feature>
<gene>
    <name evidence="2" type="ORF">P3T76_014478</name>
</gene>
<feature type="compositionally biased region" description="Acidic residues" evidence="1">
    <location>
        <begin position="45"/>
        <end position="92"/>
    </location>
</feature>
<evidence type="ECO:0000313" key="2">
    <source>
        <dbReference type="EMBL" id="KAK1929981.1"/>
    </source>
</evidence>
<comment type="caution">
    <text evidence="2">The sequence shown here is derived from an EMBL/GenBank/DDBJ whole genome shotgun (WGS) entry which is preliminary data.</text>
</comment>
<dbReference type="InterPro" id="IPR018247">
    <property type="entry name" value="EF_Hand_1_Ca_BS"/>
</dbReference>
<evidence type="ECO:0000313" key="3">
    <source>
        <dbReference type="Proteomes" id="UP001259832"/>
    </source>
</evidence>
<proteinExistence type="predicted"/>
<feature type="region of interest" description="Disordered" evidence="1">
    <location>
        <begin position="1512"/>
        <end position="1559"/>
    </location>
</feature>
<dbReference type="Proteomes" id="UP001259832">
    <property type="component" value="Unassembled WGS sequence"/>
</dbReference>
<feature type="compositionally biased region" description="Polar residues" evidence="1">
    <location>
        <begin position="26"/>
        <end position="44"/>
    </location>
</feature>
<feature type="compositionally biased region" description="Acidic residues" evidence="1">
    <location>
        <begin position="938"/>
        <end position="948"/>
    </location>
</feature>
<feature type="region of interest" description="Disordered" evidence="1">
    <location>
        <begin position="897"/>
        <end position="948"/>
    </location>
</feature>
<feature type="region of interest" description="Disordered" evidence="1">
    <location>
        <begin position="1281"/>
        <end position="1301"/>
    </location>
</feature>
<feature type="compositionally biased region" description="Pro residues" evidence="1">
    <location>
        <begin position="908"/>
        <end position="918"/>
    </location>
</feature>
<name>A0AAD9G1D2_9STRA</name>
<feature type="compositionally biased region" description="Acidic residues" evidence="1">
    <location>
        <begin position="1533"/>
        <end position="1542"/>
    </location>
</feature>
<dbReference type="EMBL" id="JASMQC010000042">
    <property type="protein sequence ID" value="KAK1929981.1"/>
    <property type="molecule type" value="Genomic_DNA"/>
</dbReference>
<sequence length="1728" mass="194828">MRDGSAFEDNSTPERSGFAESDTPHALNSTVNDVDTDSPRVSSTEDAEEEVEESGEENEEEDEESVEESEEEDEDENEGEEDDGNENDDDNEGLSKDNENSVVVNESPAVPATVPAKKMRGVKRFRHYTGPNGNISSDALVNSIRLSPMFQSLWTKDYCWCSPAPPLNIVWTDDDKAKRTKVRPKCDVCHKRQHAVGLPRVGYTPHFSRQATFDIIVEVYSKLTATAHSSLYKNTRPQKEECSIFGVLFEVFLTTYGVRSTVELKLKLFFVSMCHLLPEYDAVAVFGELLGLHKSNVADEYDHAPATLVALCVCCYSWLYSRGMVVNGDHFSGRIRGSEWNIYRSATEVVPATDGTSRWQFVRIEHALLCAQDNLLYPLVSPGFLRNIMLFMQDYGQRAPTRSVRTDSPDFGTENDGAHWIEVHRFLRLLVGEWKHQNAEFRLVERLLFVYPQRDTPIEDELLEKLRLLLSCFIFYDHERVGVMAIGDFETLLYKLRYLWPMEGADSDVLLSDKAFEEAIVAIKKRFLDLNHDGLLCYLDFWAMLYIVGVKTRSLIRFLELPSFCRDYRLEMSTELSGMVWNYMQLSCTLLLPKGLQVGKSSMDQKAERQHRRRVGGLHDGTFHFSKTLHGSLSAQELLGTDDTQRHGLYLDGSVPASRQTASTTALDRFRPISVVGELHSGSSACQGREPVVVGVRPTGPTPKRAAPLSVSLMGNFETSSVIKAGNYAGVSSKSVRRMNRRPKEQSQGYTNMYIQFPQVAPVRKHVNSNERTQVLRGDPMKDTREGESNTIYENEVIEQEPERVEDIPALKTASTRPLSSKTTVSIPEPIPIIHQELIVEILRPRSATNVVVVPTAETDTPISSADSQDMKRETPRTLLRAVSDRIQLEEVAAQIEAEQEEEQVPSPRQPTPVPTPTPTSREDLPEIDDQSVLPTENDSEVEAEDVEQPVEVVEDVQEGSVATVDAPPEPEPVEVSPEPVEPITAPIIEEVIVENVVEPTVVDEELSEEVAVTDGIEVDEPLEERVIPTPPSPVEEPAPVEIPITEEETSDVLSEEIPPDPDVSSYQPQVLKQDDIQIHHTFRFSQQPTFLRGVVVTNNPYRTAMWNPDDDSESDDSETGKSALTGSKAVDVASVYRDDVNPSSSLKRKKDSEATATSHLGSSPLTLTKQSSSRDLTRLNKLKLQSRRSKLEYHFSDDLKAIQDEGDDNQGLISDTPLLPFRRKRLDEEAERALYGERVMNVLGEGIAFSAEAEAAMQYKWQQFFDDSEEKMFSAMRNDLEKKQTEQREAEERQNRLRKKWQEQRDQDLLRLQHSRQNSTLVPSKQSGGENETVAVDATFRLRRIHRESCRQLTEELQFGVSVQRELEDTKTPQFFHFYYLPEGHGSIITLKMHKLKGDAEVFMSTDTKVPCSTDFMWRSSERLAKDTREGHRIVLYPHDLLKVATKADKTSLRIGFYLSVVALEPGTSFTLAVMSSGQKMQPSRAIQTVDYLIDRFNMLSRSFEAQSHVPFDSQASSSRRRAVVRRQSFAGDEDDMDADEEGHNSDDTATESTEMLARRKTKKVDVVDPQELKSFQYLLETLSERKGFGSPRAASILLSGPSEDHLEFIQDEDQRLQEMYQRLSPPKTLGAPPDPMTVVTERRLTMQGKRQKLRRVVAARLQQKLTPLPHKSVGEELVKSASTGAWGNIHPVAYSISTLDPLPRSQRFKMTISPLVRAKSSAIVES</sequence>
<feature type="region of interest" description="Disordered" evidence="1">
    <location>
        <begin position="1"/>
        <end position="117"/>
    </location>
</feature>
<organism evidence="2 3">
    <name type="scientific">Phytophthora citrophthora</name>
    <dbReference type="NCBI Taxonomy" id="4793"/>
    <lineage>
        <taxon>Eukaryota</taxon>
        <taxon>Sar</taxon>
        <taxon>Stramenopiles</taxon>
        <taxon>Oomycota</taxon>
        <taxon>Peronosporomycetes</taxon>
        <taxon>Peronosporales</taxon>
        <taxon>Peronosporaceae</taxon>
        <taxon>Phytophthora</taxon>
    </lineage>
</organism>
<feature type="compositionally biased region" description="Acidic residues" evidence="1">
    <location>
        <begin position="1045"/>
        <end position="1060"/>
    </location>
</feature>
<feature type="compositionally biased region" description="Polar residues" evidence="1">
    <location>
        <begin position="1155"/>
        <end position="1173"/>
    </location>
</feature>
<evidence type="ECO:0008006" key="4">
    <source>
        <dbReference type="Google" id="ProtNLM"/>
    </source>
</evidence>
<feature type="compositionally biased region" description="Acidic residues" evidence="1">
    <location>
        <begin position="1109"/>
        <end position="1118"/>
    </location>
</feature>
<accession>A0AAD9G1D2</accession>
<feature type="region of interest" description="Disordered" evidence="1">
    <location>
        <begin position="1026"/>
        <end position="1067"/>
    </location>
</feature>
<evidence type="ECO:0000256" key="1">
    <source>
        <dbReference type="SAM" id="MobiDB-lite"/>
    </source>
</evidence>
<keyword evidence="3" id="KW-1185">Reference proteome</keyword>